<dbReference type="Gene3D" id="1.10.10.10">
    <property type="entry name" value="Winged helix-like DNA-binding domain superfamily/Winged helix DNA-binding domain"/>
    <property type="match status" value="1"/>
</dbReference>
<dbReference type="InterPro" id="IPR036390">
    <property type="entry name" value="WH_DNA-bd_sf"/>
</dbReference>
<dbReference type="PROSITE" id="PS50995">
    <property type="entry name" value="HTH_MARR_2"/>
    <property type="match status" value="1"/>
</dbReference>
<dbReference type="SUPFAM" id="SSF46785">
    <property type="entry name" value="Winged helix' DNA-binding domain"/>
    <property type="match status" value="1"/>
</dbReference>
<organism evidence="2 3">
    <name type="scientific">Herbiconiux oxytropis</name>
    <dbReference type="NCBI Taxonomy" id="2970915"/>
    <lineage>
        <taxon>Bacteria</taxon>
        <taxon>Bacillati</taxon>
        <taxon>Actinomycetota</taxon>
        <taxon>Actinomycetes</taxon>
        <taxon>Micrococcales</taxon>
        <taxon>Microbacteriaceae</taxon>
        <taxon>Herbiconiux</taxon>
    </lineage>
</organism>
<comment type="caution">
    <text evidence="2">The sequence shown here is derived from an EMBL/GenBank/DDBJ whole genome shotgun (WGS) entry which is preliminary data.</text>
</comment>
<dbReference type="InterPro" id="IPR036388">
    <property type="entry name" value="WH-like_DNA-bd_sf"/>
</dbReference>
<dbReference type="EMBL" id="JANLCK010000007">
    <property type="protein sequence ID" value="MCS5726866.1"/>
    <property type="molecule type" value="Genomic_DNA"/>
</dbReference>
<accession>A0AA41XJX4</accession>
<dbReference type="GO" id="GO:0006950">
    <property type="term" value="P:response to stress"/>
    <property type="evidence" value="ECO:0007669"/>
    <property type="project" value="TreeGrafter"/>
</dbReference>
<dbReference type="PRINTS" id="PR00598">
    <property type="entry name" value="HTHMARR"/>
</dbReference>
<keyword evidence="3" id="KW-1185">Reference proteome</keyword>
<dbReference type="SMART" id="SM00347">
    <property type="entry name" value="HTH_MARR"/>
    <property type="match status" value="1"/>
</dbReference>
<evidence type="ECO:0000313" key="3">
    <source>
        <dbReference type="Proteomes" id="UP001165587"/>
    </source>
</evidence>
<dbReference type="GO" id="GO:0003700">
    <property type="term" value="F:DNA-binding transcription factor activity"/>
    <property type="evidence" value="ECO:0007669"/>
    <property type="project" value="InterPro"/>
</dbReference>
<dbReference type="Pfam" id="PF12802">
    <property type="entry name" value="MarR_2"/>
    <property type="match status" value="1"/>
</dbReference>
<reference evidence="2" key="1">
    <citation type="submission" date="2022-08" db="EMBL/GenBank/DDBJ databases">
        <authorList>
            <person name="Deng Y."/>
            <person name="Han X.-F."/>
            <person name="Zhang Y.-Q."/>
        </authorList>
    </citation>
    <scope>NUCLEOTIDE SEQUENCE</scope>
    <source>
        <strain evidence="2">CPCC 203407</strain>
    </source>
</reference>
<feature type="domain" description="HTH marR-type" evidence="1">
    <location>
        <begin position="23"/>
        <end position="157"/>
    </location>
</feature>
<dbReference type="InterPro" id="IPR039422">
    <property type="entry name" value="MarR/SlyA-like"/>
</dbReference>
<dbReference type="PANTHER" id="PTHR33164">
    <property type="entry name" value="TRANSCRIPTIONAL REGULATOR, MARR FAMILY"/>
    <property type="match status" value="1"/>
</dbReference>
<protein>
    <submittedName>
        <fullName evidence="2">MarR family transcriptional regulator</fullName>
    </submittedName>
</protein>
<proteinExistence type="predicted"/>
<sequence length="165" mass="18842">MSAEPVERDRYWFDQTEHERGVRILEAMRLYRAAESAMRRRTQDSMSMGENDLLALRFLIRGRQRGRDITPTDLANYLGVKTSSITALLDRLEAGGHLRRVPSPFDRRRTMIEPTDHADAEVRKTLDQMHARMIAATSGIDAAGGLAIVEFLERMRDAVDAIDRE</sequence>
<evidence type="ECO:0000259" key="1">
    <source>
        <dbReference type="PROSITE" id="PS50995"/>
    </source>
</evidence>
<dbReference type="InterPro" id="IPR000835">
    <property type="entry name" value="HTH_MarR-typ"/>
</dbReference>
<dbReference type="RefSeq" id="WP_259529746.1">
    <property type="nucleotide sequence ID" value="NZ_JANLCK010000007.1"/>
</dbReference>
<evidence type="ECO:0000313" key="2">
    <source>
        <dbReference type="EMBL" id="MCS5726866.1"/>
    </source>
</evidence>
<dbReference type="Proteomes" id="UP001165587">
    <property type="component" value="Unassembled WGS sequence"/>
</dbReference>
<name>A0AA41XJX4_9MICO</name>
<dbReference type="PANTHER" id="PTHR33164:SF87">
    <property type="entry name" value="MULTIPLE ANTIBIOTIC RESISTANCE PROTEIN MARR"/>
    <property type="match status" value="1"/>
</dbReference>
<dbReference type="AlphaFoldDB" id="A0AA41XJX4"/>
<gene>
    <name evidence="2" type="ORF">N1028_13280</name>
</gene>